<keyword evidence="14" id="KW-1185">Reference proteome</keyword>
<evidence type="ECO:0000256" key="4">
    <source>
        <dbReference type="ARBA" id="ARBA00041057"/>
    </source>
</evidence>
<dbReference type="GO" id="GO:0046872">
    <property type="term" value="F:metal ion binding"/>
    <property type="evidence" value="ECO:0007669"/>
    <property type="project" value="UniProtKB-KW"/>
</dbReference>
<feature type="binding site" evidence="12">
    <location>
        <position position="303"/>
    </location>
    <ligand>
        <name>Mg(2+)</name>
        <dbReference type="ChEBI" id="CHEBI:18420"/>
        <label>1</label>
    </ligand>
</feature>
<keyword evidence="12" id="KW-0460">Magnesium</keyword>
<reference evidence="14" key="1">
    <citation type="submission" date="2022-10" db="EMBL/GenBank/DDBJ databases">
        <title>Genome assembly of Pristionchus species.</title>
        <authorList>
            <person name="Yoshida K."/>
            <person name="Sommer R.J."/>
        </authorList>
    </citation>
    <scope>NUCLEOTIDE SEQUENCE [LARGE SCALE GENOMIC DNA]</scope>
    <source>
        <strain evidence="14">RS5460</strain>
    </source>
</reference>
<comment type="catalytic activity">
    <reaction evidence="11">
        <text>alpha-NAD(+) + H2O = ADP-D-ribose + nicotinamide + H(+)</text>
        <dbReference type="Rhea" id="RHEA:68792"/>
        <dbReference type="ChEBI" id="CHEBI:15377"/>
        <dbReference type="ChEBI" id="CHEBI:15378"/>
        <dbReference type="ChEBI" id="CHEBI:17154"/>
        <dbReference type="ChEBI" id="CHEBI:57967"/>
        <dbReference type="ChEBI" id="CHEBI:77017"/>
    </reaction>
</comment>
<sequence length="361" mass="39011">MSSPVDRSLGIIYGQFIGDALGSRYEFKSGKIVTKKLEADRDESGLVPLLGGGPFGYGPGVVTDDGEMAMSLLASILHENAYDASSVACAYVRWAQTNPPDIGNTCSAALSVRTKIPRDWPSAFSPEDRKKVRETVEANVKSRGSTSLSNGSLMRQSVLTAAYSSQYFKTKRPDQGFEDEFIANLISAVESDTRLTHCNLVAMEASSVYALLLFHLLKGKTPEEAVDSAVSACSIPLIRSLLVTARDRAVPVCISDKERDSTGDDTFMGYLGVALQVSVHYLLHSSSFSDGLLRVIAIGGDTDTNGAIAGALLGARFGFEEIPSEWKKSVETAPLRLKGENGIESFEQLIGVVKKRFEEKY</sequence>
<dbReference type="InterPro" id="IPR005502">
    <property type="entry name" value="Ribosyl_crysJ1"/>
</dbReference>
<dbReference type="GO" id="GO:0005739">
    <property type="term" value="C:mitochondrion"/>
    <property type="evidence" value="ECO:0007669"/>
    <property type="project" value="TreeGrafter"/>
</dbReference>
<dbReference type="GO" id="GO:0004649">
    <property type="term" value="F:poly(ADP-ribose) glycohydrolase activity"/>
    <property type="evidence" value="ECO:0007669"/>
    <property type="project" value="UniProtKB-EC"/>
</dbReference>
<dbReference type="Proteomes" id="UP001328107">
    <property type="component" value="Unassembled WGS sequence"/>
</dbReference>
<dbReference type="SUPFAM" id="SSF101478">
    <property type="entry name" value="ADP-ribosylglycohydrolase"/>
    <property type="match status" value="1"/>
</dbReference>
<evidence type="ECO:0000256" key="12">
    <source>
        <dbReference type="PIRSR" id="PIRSR605502-1"/>
    </source>
</evidence>
<keyword evidence="3" id="KW-0378">Hydrolase</keyword>
<dbReference type="GO" id="GO:0005634">
    <property type="term" value="C:nucleus"/>
    <property type="evidence" value="ECO:0007669"/>
    <property type="project" value="TreeGrafter"/>
</dbReference>
<evidence type="ECO:0000313" key="13">
    <source>
        <dbReference type="EMBL" id="GMR50363.1"/>
    </source>
</evidence>
<dbReference type="EMBL" id="BTRK01000004">
    <property type="protein sequence ID" value="GMR50363.1"/>
    <property type="molecule type" value="Genomic_DNA"/>
</dbReference>
<dbReference type="Pfam" id="PF03747">
    <property type="entry name" value="ADP_ribosyl_GH"/>
    <property type="match status" value="1"/>
</dbReference>
<evidence type="ECO:0000256" key="11">
    <source>
        <dbReference type="ARBA" id="ARBA00049015"/>
    </source>
</evidence>
<name>A0AAN5CTC1_9BILA</name>
<evidence type="ECO:0000313" key="14">
    <source>
        <dbReference type="Proteomes" id="UP001328107"/>
    </source>
</evidence>
<dbReference type="EC" id="3.2.1.143" evidence="2"/>
<feature type="binding site" evidence="12">
    <location>
        <position position="301"/>
    </location>
    <ligand>
        <name>Mg(2+)</name>
        <dbReference type="ChEBI" id="CHEBI:18420"/>
        <label>1</label>
    </ligand>
</feature>
<dbReference type="PANTHER" id="PTHR16222:SF24">
    <property type="entry name" value="ADP-RIBOSYLHYDROLASE ARH3"/>
    <property type="match status" value="1"/>
</dbReference>
<proteinExistence type="inferred from homology"/>
<comment type="caution">
    <text evidence="13">The sequence shown here is derived from an EMBL/GenBank/DDBJ whole genome shotgun (WGS) entry which is preliminary data.</text>
</comment>
<evidence type="ECO:0000256" key="10">
    <source>
        <dbReference type="ARBA" id="ARBA00043193"/>
    </source>
</evidence>
<evidence type="ECO:0000256" key="6">
    <source>
        <dbReference type="ARBA" id="ARBA00042471"/>
    </source>
</evidence>
<feature type="binding site" evidence="12">
    <location>
        <position position="65"/>
    </location>
    <ligand>
        <name>Mg(2+)</name>
        <dbReference type="ChEBI" id="CHEBI:18420"/>
        <label>1</label>
    </ligand>
</feature>
<keyword evidence="12" id="KW-0479">Metal-binding</keyword>
<evidence type="ECO:0000256" key="7">
    <source>
        <dbReference type="ARBA" id="ARBA00042722"/>
    </source>
</evidence>
<evidence type="ECO:0000256" key="1">
    <source>
        <dbReference type="ARBA" id="ARBA00010702"/>
    </source>
</evidence>
<gene>
    <name evidence="13" type="ORF">PMAYCL1PPCAC_20558</name>
</gene>
<comment type="similarity">
    <text evidence="1">Belongs to the ADP-ribosylglycohydrolase family.</text>
</comment>
<dbReference type="AlphaFoldDB" id="A0AAN5CTC1"/>
<evidence type="ECO:0000256" key="8">
    <source>
        <dbReference type="ARBA" id="ARBA00042850"/>
    </source>
</evidence>
<evidence type="ECO:0000256" key="3">
    <source>
        <dbReference type="ARBA" id="ARBA00022801"/>
    </source>
</evidence>
<feature type="binding site" evidence="12">
    <location>
        <position position="304"/>
    </location>
    <ligand>
        <name>Mg(2+)</name>
        <dbReference type="ChEBI" id="CHEBI:18420"/>
        <label>2</label>
    </ligand>
</feature>
<evidence type="ECO:0000256" key="9">
    <source>
        <dbReference type="ARBA" id="ARBA00043187"/>
    </source>
</evidence>
<dbReference type="Gene3D" id="1.10.4080.10">
    <property type="entry name" value="ADP-ribosylation/Crystallin J1"/>
    <property type="match status" value="1"/>
</dbReference>
<dbReference type="PANTHER" id="PTHR16222">
    <property type="entry name" value="ADP-RIBOSYLGLYCOHYDROLASE"/>
    <property type="match status" value="1"/>
</dbReference>
<evidence type="ECO:0000256" key="5">
    <source>
        <dbReference type="ARBA" id="ARBA00042398"/>
    </source>
</evidence>
<evidence type="ECO:0000256" key="2">
    <source>
        <dbReference type="ARBA" id="ARBA00012255"/>
    </source>
</evidence>
<protein>
    <recommendedName>
        <fullName evidence="4">ADP-ribosylhydrolase ARH3</fullName>
        <ecNumber evidence="2">3.2.1.143</ecNumber>
    </recommendedName>
    <alternativeName>
        <fullName evidence="5">ADP-ribose glycohydrolase ARH3</fullName>
    </alternativeName>
    <alternativeName>
        <fullName evidence="6">ADP-ribosylhydrolase 3</fullName>
    </alternativeName>
    <alternativeName>
        <fullName evidence="9">O-acetyl-ADP-ribose deacetylase ARH3</fullName>
    </alternativeName>
    <alternativeName>
        <fullName evidence="10">Poly(ADP-ribose) glycohydrolase ARH3</fullName>
    </alternativeName>
    <alternativeName>
        <fullName evidence="8">[Protein ADP-ribosylarginine] hydrolase-like protein 2</fullName>
    </alternativeName>
    <alternativeName>
        <fullName evidence="7">[Protein ADP-ribosylserine] hydrolase</fullName>
    </alternativeName>
</protein>
<feature type="binding site" evidence="12">
    <location>
        <position position="64"/>
    </location>
    <ligand>
        <name>Mg(2+)</name>
        <dbReference type="ChEBI" id="CHEBI:18420"/>
        <label>1</label>
    </ligand>
</feature>
<accession>A0AAN5CTC1</accession>
<comment type="cofactor">
    <cofactor evidence="12">
        <name>Mg(2+)</name>
        <dbReference type="ChEBI" id="CHEBI:18420"/>
    </cofactor>
    <text evidence="12">Binds 2 magnesium ions per subunit.</text>
</comment>
<dbReference type="InterPro" id="IPR036705">
    <property type="entry name" value="Ribosyl_crysJ1_sf"/>
</dbReference>
<feature type="binding site" evidence="12">
    <location>
        <position position="63"/>
    </location>
    <ligand>
        <name>Mg(2+)</name>
        <dbReference type="ChEBI" id="CHEBI:18420"/>
        <label>1</label>
    </ligand>
</feature>
<organism evidence="13 14">
    <name type="scientific">Pristionchus mayeri</name>
    <dbReference type="NCBI Taxonomy" id="1317129"/>
    <lineage>
        <taxon>Eukaryota</taxon>
        <taxon>Metazoa</taxon>
        <taxon>Ecdysozoa</taxon>
        <taxon>Nematoda</taxon>
        <taxon>Chromadorea</taxon>
        <taxon>Rhabditida</taxon>
        <taxon>Rhabditina</taxon>
        <taxon>Diplogasteromorpha</taxon>
        <taxon>Diplogasteroidea</taxon>
        <taxon>Neodiplogasteridae</taxon>
        <taxon>Pristionchus</taxon>
    </lineage>
</organism>
<dbReference type="InterPro" id="IPR050792">
    <property type="entry name" value="ADP-ribosylglycohydrolase"/>
</dbReference>